<dbReference type="PANTHER" id="PTHR31576">
    <property type="entry name" value="TATA BOX-BINDING PROTEIN-ASSOCIATED FACTOR RNA POLYMERASE I SUBUNIT B"/>
    <property type="match status" value="1"/>
</dbReference>
<reference evidence="13 14" key="1">
    <citation type="journal article" date="2021" name="Genome Biol.">
        <title>AFLAP: assembly-free linkage analysis pipeline using k-mers from genome sequencing data.</title>
        <authorList>
            <person name="Fletcher K."/>
            <person name="Zhang L."/>
            <person name="Gil J."/>
            <person name="Han R."/>
            <person name="Cavanaugh K."/>
            <person name="Michelmore R."/>
        </authorList>
    </citation>
    <scope>NUCLEOTIDE SEQUENCE [LARGE SCALE GENOMIC DNA]</scope>
    <source>
        <strain evidence="13 14">SF5</strain>
    </source>
</reference>
<evidence type="ECO:0000256" key="8">
    <source>
        <dbReference type="ARBA" id="ARBA00023163"/>
    </source>
</evidence>
<sequence length="656" mass="75715">MLECQNCGAVGDTFFSENYFGEMVCELCGTQNFLQARNETHTIEDTGMDIATVLKTLKRRVVRTKKKSQDNSTVPTEQRTQIKKEKLEKEVPKLPELLDCVIATQMVLNSMAHALIERVGSSTFPKDEYPRVVKELWFKFLQTWGVKGTKPLLRCYNEFFMYYTKKEEVSMDPATTFDLLEQWDAEWEKKRGDEAESKEDKTVEEEEENVDKPRRKSRVRDPPRRRFDELNMFSIVDLVGILMLASRVLNLGLLPSDFAEWVATGVIPYHNSLATCCANAPDVRESVKFIVSFFQSFMRRHRASSVQIAYSAHHLQYHMGLRLPPLNVPLAAHRICATMGFPKGVYRNFLWITGMMNVKGPMTELPLLLQSEVDGYPRLKLTHTPNDRAIVDGILESEVGLVAHLVVAIKMCANWHEWIYDRHHTKDDNEEINTEGVQYNAPPVAAVHEAQRLLRRDLDSFASFAKQIFIDPTKSAIPEEFQEHMKQLKRIQENEKAVRQMHTKKLMTNPLYAYPAKHVDGVLAETDVEIEQRMTRLRSRDGNRDSVNDTEKIMDAFFYPVYTNDHRTALHSAYENVLELLCRKIDAPIAQVLPILTKLDKRMKSLIYHFERTTTHTDFLRAGHAKWKAAKAPLTPTIVDASSRQRHSKRKRDDKI</sequence>
<proteinExistence type="inferred from homology"/>
<comment type="subcellular location">
    <subcellularLocation>
        <location evidence="1">Nucleus</location>
        <location evidence="1">Nucleolus</location>
    </subcellularLocation>
</comment>
<evidence type="ECO:0000256" key="9">
    <source>
        <dbReference type="ARBA" id="ARBA00023242"/>
    </source>
</evidence>
<keyword evidence="3" id="KW-0479">Metal-binding</keyword>
<evidence type="ECO:0000313" key="14">
    <source>
        <dbReference type="Proteomes" id="UP000294530"/>
    </source>
</evidence>
<dbReference type="GO" id="GO:0070860">
    <property type="term" value="C:RNA polymerase I core factor complex"/>
    <property type="evidence" value="ECO:0007669"/>
    <property type="project" value="InterPro"/>
</dbReference>
<evidence type="ECO:0000256" key="11">
    <source>
        <dbReference type="SAM" id="MobiDB-lite"/>
    </source>
</evidence>
<dbReference type="InterPro" id="IPR048540">
    <property type="entry name" value="Rrn7_cyclin_N"/>
</dbReference>
<comment type="caution">
    <text evidence="13">The sequence shown here is derived from an EMBL/GenBank/DDBJ whole genome shotgun (WGS) entry which is preliminary data.</text>
</comment>
<dbReference type="PANTHER" id="PTHR31576:SF2">
    <property type="entry name" value="TATA BOX-BINDING PROTEIN-ASSOCIATED FACTOR RNA POLYMERASE I SUBUNIT B"/>
    <property type="match status" value="1"/>
</dbReference>
<keyword evidence="5" id="KW-0862">Zinc</keyword>
<dbReference type="GO" id="GO:0042790">
    <property type="term" value="P:nucleolar large rRNA transcription by RNA polymerase I"/>
    <property type="evidence" value="ECO:0007669"/>
    <property type="project" value="TreeGrafter"/>
</dbReference>
<keyword evidence="7" id="KW-0238">DNA-binding</keyword>
<dbReference type="Pfam" id="PF20644">
    <property type="entry name" value="Rrn7_cyclin_N"/>
    <property type="match status" value="1"/>
</dbReference>
<evidence type="ECO:0000256" key="7">
    <source>
        <dbReference type="ARBA" id="ARBA00023125"/>
    </source>
</evidence>
<dbReference type="GeneID" id="94347719"/>
<evidence type="ECO:0000256" key="1">
    <source>
        <dbReference type="ARBA" id="ARBA00004604"/>
    </source>
</evidence>
<evidence type="ECO:0000256" key="2">
    <source>
        <dbReference type="ARBA" id="ARBA00006899"/>
    </source>
</evidence>
<dbReference type="Proteomes" id="UP000294530">
    <property type="component" value="Unassembled WGS sequence"/>
</dbReference>
<dbReference type="InterPro" id="IPR000679">
    <property type="entry name" value="Znf_GATA"/>
</dbReference>
<gene>
    <name evidence="13" type="ORF">CCR75_003957</name>
</gene>
<evidence type="ECO:0000313" key="13">
    <source>
        <dbReference type="EMBL" id="TDH69250.1"/>
    </source>
</evidence>
<keyword evidence="6" id="KW-0805">Transcription regulation</keyword>
<dbReference type="PROSITE" id="PS50114">
    <property type="entry name" value="GATA_ZN_FINGER_2"/>
    <property type="match status" value="1"/>
</dbReference>
<dbReference type="GO" id="GO:0001164">
    <property type="term" value="F:RNA polymerase I core promoter sequence-specific DNA binding"/>
    <property type="evidence" value="ECO:0007669"/>
    <property type="project" value="InterPro"/>
</dbReference>
<evidence type="ECO:0000256" key="3">
    <source>
        <dbReference type="ARBA" id="ARBA00022723"/>
    </source>
</evidence>
<evidence type="ECO:0000256" key="5">
    <source>
        <dbReference type="ARBA" id="ARBA00022833"/>
    </source>
</evidence>
<dbReference type="OrthoDB" id="266138at2759"/>
<feature type="compositionally biased region" description="Basic and acidic residues" evidence="11">
    <location>
        <begin position="190"/>
        <end position="201"/>
    </location>
</feature>
<organism evidence="13 14">
    <name type="scientific">Bremia lactucae</name>
    <name type="common">Lettuce downy mildew</name>
    <dbReference type="NCBI Taxonomy" id="4779"/>
    <lineage>
        <taxon>Eukaryota</taxon>
        <taxon>Sar</taxon>
        <taxon>Stramenopiles</taxon>
        <taxon>Oomycota</taxon>
        <taxon>Peronosporomycetes</taxon>
        <taxon>Peronosporales</taxon>
        <taxon>Peronosporaceae</taxon>
        <taxon>Bremia</taxon>
    </lineage>
</organism>
<dbReference type="RefSeq" id="XP_067818749.1">
    <property type="nucleotide sequence ID" value="XM_067962048.1"/>
</dbReference>
<evidence type="ECO:0000256" key="10">
    <source>
        <dbReference type="PROSITE-ProRule" id="PRU00094"/>
    </source>
</evidence>
<feature type="region of interest" description="Disordered" evidence="11">
    <location>
        <begin position="190"/>
        <end position="220"/>
    </location>
</feature>
<feature type="domain" description="GATA-type" evidence="12">
    <location>
        <begin position="1"/>
        <end position="60"/>
    </location>
</feature>
<dbReference type="GO" id="GO:0008270">
    <property type="term" value="F:zinc ion binding"/>
    <property type="evidence" value="ECO:0007669"/>
    <property type="project" value="UniProtKB-KW"/>
</dbReference>
<evidence type="ECO:0000256" key="4">
    <source>
        <dbReference type="ARBA" id="ARBA00022771"/>
    </source>
</evidence>
<keyword evidence="9" id="KW-0539">Nucleus</keyword>
<dbReference type="AlphaFoldDB" id="A0A976FM58"/>
<dbReference type="KEGG" id="blac:94347719"/>
<name>A0A976FM58_BRELC</name>
<accession>A0A976FM58</accession>
<dbReference type="GO" id="GO:0006355">
    <property type="term" value="P:regulation of DNA-templated transcription"/>
    <property type="evidence" value="ECO:0007669"/>
    <property type="project" value="InterPro"/>
</dbReference>
<dbReference type="EMBL" id="SHOA02000002">
    <property type="protein sequence ID" value="TDH69250.1"/>
    <property type="molecule type" value="Genomic_DNA"/>
</dbReference>
<keyword evidence="8" id="KW-0804">Transcription</keyword>
<evidence type="ECO:0000256" key="6">
    <source>
        <dbReference type="ARBA" id="ARBA00023015"/>
    </source>
</evidence>
<evidence type="ECO:0000259" key="12">
    <source>
        <dbReference type="PROSITE" id="PS50114"/>
    </source>
</evidence>
<dbReference type="InterPro" id="IPR033599">
    <property type="entry name" value="TAF1B/Rrn7"/>
</dbReference>
<protein>
    <recommendedName>
        <fullName evidence="12">GATA-type domain-containing protein</fullName>
    </recommendedName>
</protein>
<comment type="similarity">
    <text evidence="2">Belongs to the RRN7/TAF1B family.</text>
</comment>
<keyword evidence="14" id="KW-1185">Reference proteome</keyword>
<keyword evidence="4 10" id="KW-0863">Zinc-finger</keyword>